<proteinExistence type="predicted"/>
<feature type="DNA-binding region" description="H-T-H motif" evidence="4">
    <location>
        <begin position="36"/>
        <end position="55"/>
    </location>
</feature>
<dbReference type="RefSeq" id="WP_188646040.1">
    <property type="nucleotide sequence ID" value="NZ_BMHQ01000001.1"/>
</dbReference>
<dbReference type="InterPro" id="IPR036271">
    <property type="entry name" value="Tet_transcr_reg_TetR-rel_C_sf"/>
</dbReference>
<keyword evidence="1" id="KW-0805">Transcription regulation</keyword>
<dbReference type="InterPro" id="IPR009057">
    <property type="entry name" value="Homeodomain-like_sf"/>
</dbReference>
<keyword evidence="3" id="KW-0804">Transcription</keyword>
<evidence type="ECO:0000256" key="3">
    <source>
        <dbReference type="ARBA" id="ARBA00023163"/>
    </source>
</evidence>
<dbReference type="PROSITE" id="PS50977">
    <property type="entry name" value="HTH_TETR_2"/>
    <property type="match status" value="1"/>
</dbReference>
<evidence type="ECO:0000313" key="7">
    <source>
        <dbReference type="Proteomes" id="UP000625210"/>
    </source>
</evidence>
<dbReference type="InterPro" id="IPR001647">
    <property type="entry name" value="HTH_TetR"/>
</dbReference>
<gene>
    <name evidence="6" type="ORF">GCM10011571_01730</name>
</gene>
<keyword evidence="7" id="KW-1185">Reference proteome</keyword>
<dbReference type="EMBL" id="BMHQ01000001">
    <property type="protein sequence ID" value="GGE04395.1"/>
    <property type="molecule type" value="Genomic_DNA"/>
</dbReference>
<dbReference type="PRINTS" id="PR00455">
    <property type="entry name" value="HTHTETR"/>
</dbReference>
<organism evidence="6 7">
    <name type="scientific">Marinithermofilum abyssi</name>
    <dbReference type="NCBI Taxonomy" id="1571185"/>
    <lineage>
        <taxon>Bacteria</taxon>
        <taxon>Bacillati</taxon>
        <taxon>Bacillota</taxon>
        <taxon>Bacilli</taxon>
        <taxon>Bacillales</taxon>
        <taxon>Thermoactinomycetaceae</taxon>
        <taxon>Marinithermofilum</taxon>
    </lineage>
</organism>
<dbReference type="Pfam" id="PF00440">
    <property type="entry name" value="TetR_N"/>
    <property type="match status" value="1"/>
</dbReference>
<dbReference type="GO" id="GO:0000976">
    <property type="term" value="F:transcription cis-regulatory region binding"/>
    <property type="evidence" value="ECO:0007669"/>
    <property type="project" value="TreeGrafter"/>
</dbReference>
<dbReference type="SUPFAM" id="SSF46689">
    <property type="entry name" value="Homeodomain-like"/>
    <property type="match status" value="1"/>
</dbReference>
<dbReference type="Proteomes" id="UP000625210">
    <property type="component" value="Unassembled WGS sequence"/>
</dbReference>
<dbReference type="GO" id="GO:0003700">
    <property type="term" value="F:DNA-binding transcription factor activity"/>
    <property type="evidence" value="ECO:0007669"/>
    <property type="project" value="TreeGrafter"/>
</dbReference>
<protein>
    <submittedName>
        <fullName evidence="6">TetR family transcriptional regulator</fullName>
    </submittedName>
</protein>
<evidence type="ECO:0000259" key="5">
    <source>
        <dbReference type="PROSITE" id="PS50977"/>
    </source>
</evidence>
<comment type="caution">
    <text evidence="6">The sequence shown here is derived from an EMBL/GenBank/DDBJ whole genome shotgun (WGS) entry which is preliminary data.</text>
</comment>
<evidence type="ECO:0000256" key="1">
    <source>
        <dbReference type="ARBA" id="ARBA00023015"/>
    </source>
</evidence>
<feature type="domain" description="HTH tetR-type" evidence="5">
    <location>
        <begin position="13"/>
        <end position="73"/>
    </location>
</feature>
<dbReference type="AlphaFoldDB" id="A0A8J2VGY4"/>
<evidence type="ECO:0000256" key="2">
    <source>
        <dbReference type="ARBA" id="ARBA00023125"/>
    </source>
</evidence>
<dbReference type="Gene3D" id="1.10.10.60">
    <property type="entry name" value="Homeodomain-like"/>
    <property type="match status" value="1"/>
</dbReference>
<sequence length="202" mass="23794">MPRSPQQNQAIREKRIQQILEATLKVYRERGYHRAEIGEIARVAGLGRGLIYYYFKDKQDVFLTLIRRSLEEWKRYAEAILQLDLPAGERLKMYLKEFCHLCLEYPDMTYFHQSVTRDLNIIFPDQVEEVMGYYEEGMWKPVRRVIREGVESGELREISPDMAERVFFSVVMGAFAPDYTIAENQVDDLVEAALYGLIPERK</sequence>
<dbReference type="InterPro" id="IPR050109">
    <property type="entry name" value="HTH-type_TetR-like_transc_reg"/>
</dbReference>
<dbReference type="PANTHER" id="PTHR30055:SF234">
    <property type="entry name" value="HTH-TYPE TRANSCRIPTIONAL REGULATOR BETI"/>
    <property type="match status" value="1"/>
</dbReference>
<dbReference type="PANTHER" id="PTHR30055">
    <property type="entry name" value="HTH-TYPE TRANSCRIPTIONAL REGULATOR RUTR"/>
    <property type="match status" value="1"/>
</dbReference>
<dbReference type="SUPFAM" id="SSF48498">
    <property type="entry name" value="Tetracyclin repressor-like, C-terminal domain"/>
    <property type="match status" value="1"/>
</dbReference>
<evidence type="ECO:0000256" key="4">
    <source>
        <dbReference type="PROSITE-ProRule" id="PRU00335"/>
    </source>
</evidence>
<reference evidence="6" key="2">
    <citation type="submission" date="2020-09" db="EMBL/GenBank/DDBJ databases">
        <authorList>
            <person name="Sun Q."/>
            <person name="Zhou Y."/>
        </authorList>
    </citation>
    <scope>NUCLEOTIDE SEQUENCE</scope>
    <source>
        <strain evidence="6">CGMCC 1.15179</strain>
    </source>
</reference>
<accession>A0A8J2VGY4</accession>
<reference evidence="6" key="1">
    <citation type="journal article" date="2014" name="Int. J. Syst. Evol. Microbiol.">
        <title>Complete genome sequence of Corynebacterium casei LMG S-19264T (=DSM 44701T), isolated from a smear-ripened cheese.</title>
        <authorList>
            <consortium name="US DOE Joint Genome Institute (JGI-PGF)"/>
            <person name="Walter F."/>
            <person name="Albersmeier A."/>
            <person name="Kalinowski J."/>
            <person name="Ruckert C."/>
        </authorList>
    </citation>
    <scope>NUCLEOTIDE SEQUENCE</scope>
    <source>
        <strain evidence="6">CGMCC 1.15179</strain>
    </source>
</reference>
<keyword evidence="2 4" id="KW-0238">DNA-binding</keyword>
<name>A0A8J2VGY4_9BACL</name>
<dbReference type="Gene3D" id="1.10.357.10">
    <property type="entry name" value="Tetracycline Repressor, domain 2"/>
    <property type="match status" value="1"/>
</dbReference>
<evidence type="ECO:0000313" key="6">
    <source>
        <dbReference type="EMBL" id="GGE04395.1"/>
    </source>
</evidence>